<comment type="caution">
    <text evidence="2">The sequence shown here is derived from an EMBL/GenBank/DDBJ whole genome shotgun (WGS) entry which is preliminary data.</text>
</comment>
<feature type="region of interest" description="Disordered" evidence="1">
    <location>
        <begin position="29"/>
        <end position="56"/>
    </location>
</feature>
<feature type="compositionally biased region" description="Pro residues" evidence="1">
    <location>
        <begin position="78"/>
        <end position="88"/>
    </location>
</feature>
<name>A0A7K3WBD0_9ACTN</name>
<dbReference type="AlphaFoldDB" id="A0A7K3WBD0"/>
<accession>A0A7K3WBD0</accession>
<organism evidence="2 3">
    <name type="scientific">Goekera deserti</name>
    <dbReference type="NCBI Taxonomy" id="2497753"/>
    <lineage>
        <taxon>Bacteria</taxon>
        <taxon>Bacillati</taxon>
        <taxon>Actinomycetota</taxon>
        <taxon>Actinomycetes</taxon>
        <taxon>Geodermatophilales</taxon>
        <taxon>Geodermatophilaceae</taxon>
        <taxon>Goekera</taxon>
    </lineage>
</organism>
<evidence type="ECO:0000256" key="1">
    <source>
        <dbReference type="SAM" id="MobiDB-lite"/>
    </source>
</evidence>
<feature type="compositionally biased region" description="Low complexity" evidence="1">
    <location>
        <begin position="89"/>
        <end position="99"/>
    </location>
</feature>
<evidence type="ECO:0000313" key="2">
    <source>
        <dbReference type="EMBL" id="NEL52833.1"/>
    </source>
</evidence>
<protein>
    <submittedName>
        <fullName evidence="2">Uncharacterized protein</fullName>
    </submittedName>
</protein>
<proteinExistence type="predicted"/>
<dbReference type="RefSeq" id="WP_152732065.1">
    <property type="nucleotide sequence ID" value="NZ_JAABOZ010000005.1"/>
</dbReference>
<dbReference type="Proteomes" id="UP000470470">
    <property type="component" value="Unassembled WGS sequence"/>
</dbReference>
<evidence type="ECO:0000313" key="3">
    <source>
        <dbReference type="Proteomes" id="UP000470470"/>
    </source>
</evidence>
<feature type="region of interest" description="Disordered" evidence="1">
    <location>
        <begin position="76"/>
        <end position="113"/>
    </location>
</feature>
<dbReference type="EMBL" id="JAAGWK010000005">
    <property type="protein sequence ID" value="NEL52833.1"/>
    <property type="molecule type" value="Genomic_DNA"/>
</dbReference>
<keyword evidence="3" id="KW-1185">Reference proteome</keyword>
<reference evidence="2 3" key="1">
    <citation type="submission" date="2020-02" db="EMBL/GenBank/DDBJ databases">
        <title>The whole genome sequence of CPCC 205119.</title>
        <authorList>
            <person name="Jiang Z."/>
        </authorList>
    </citation>
    <scope>NUCLEOTIDE SEQUENCE [LARGE SCALE GENOMIC DNA]</scope>
    <source>
        <strain evidence="2 3">CPCC 205119</strain>
    </source>
</reference>
<gene>
    <name evidence="2" type="ORF">G1H19_02235</name>
</gene>
<sequence length="138" mass="13776">MGRHAAGEAEGTHPLVAAALARRAAVGPARVPSVSGGPLGWPGDVHPGSGLGWPGPVPDGAAALPVAESMAVQDRPVDVPPADAPPAGPRAVRASAAVSPAPPERATVLRPAPRGGRWRRFFVGGRATSAGRDTSSRV</sequence>